<proteinExistence type="predicted"/>
<dbReference type="Proteomes" id="UP000054217">
    <property type="component" value="Unassembled WGS sequence"/>
</dbReference>
<name>A0A0C3NBC5_PISTI</name>
<evidence type="ECO:0000256" key="1">
    <source>
        <dbReference type="SAM" id="MobiDB-lite"/>
    </source>
</evidence>
<protein>
    <submittedName>
        <fullName evidence="2">Uncharacterized protein</fullName>
    </submittedName>
</protein>
<dbReference type="EMBL" id="KN832331">
    <property type="protein sequence ID" value="KIN92858.1"/>
    <property type="molecule type" value="Genomic_DNA"/>
</dbReference>
<evidence type="ECO:0000313" key="2">
    <source>
        <dbReference type="EMBL" id="KIN92858.1"/>
    </source>
</evidence>
<feature type="region of interest" description="Disordered" evidence="1">
    <location>
        <begin position="106"/>
        <end position="126"/>
    </location>
</feature>
<gene>
    <name evidence="2" type="ORF">M404DRAFT_75323</name>
</gene>
<dbReference type="InParanoid" id="A0A0C3NBC5"/>
<dbReference type="OrthoDB" id="2693358at2759"/>
<evidence type="ECO:0000313" key="3">
    <source>
        <dbReference type="Proteomes" id="UP000054217"/>
    </source>
</evidence>
<keyword evidence="3" id="KW-1185">Reference proteome</keyword>
<dbReference type="InterPro" id="IPR022698">
    <property type="entry name" value="OrsD"/>
</dbReference>
<feature type="non-terminal residue" evidence="2">
    <location>
        <position position="1"/>
    </location>
</feature>
<organism evidence="2 3">
    <name type="scientific">Pisolithus tinctorius Marx 270</name>
    <dbReference type="NCBI Taxonomy" id="870435"/>
    <lineage>
        <taxon>Eukaryota</taxon>
        <taxon>Fungi</taxon>
        <taxon>Dikarya</taxon>
        <taxon>Basidiomycota</taxon>
        <taxon>Agaricomycotina</taxon>
        <taxon>Agaricomycetes</taxon>
        <taxon>Agaricomycetidae</taxon>
        <taxon>Boletales</taxon>
        <taxon>Sclerodermatineae</taxon>
        <taxon>Pisolithaceae</taxon>
        <taxon>Pisolithus</taxon>
    </lineage>
</organism>
<dbReference type="Pfam" id="PF12013">
    <property type="entry name" value="OrsD"/>
    <property type="match status" value="1"/>
</dbReference>
<reference evidence="2 3" key="1">
    <citation type="submission" date="2014-04" db="EMBL/GenBank/DDBJ databases">
        <authorList>
            <consortium name="DOE Joint Genome Institute"/>
            <person name="Kuo A."/>
            <person name="Kohler A."/>
            <person name="Costa M.D."/>
            <person name="Nagy L.G."/>
            <person name="Floudas D."/>
            <person name="Copeland A."/>
            <person name="Barry K.W."/>
            <person name="Cichocki N."/>
            <person name="Veneault-Fourrey C."/>
            <person name="LaButti K."/>
            <person name="Lindquist E.A."/>
            <person name="Lipzen A."/>
            <person name="Lundell T."/>
            <person name="Morin E."/>
            <person name="Murat C."/>
            <person name="Sun H."/>
            <person name="Tunlid A."/>
            <person name="Henrissat B."/>
            <person name="Grigoriev I.V."/>
            <person name="Hibbett D.S."/>
            <person name="Martin F."/>
            <person name="Nordberg H.P."/>
            <person name="Cantor M.N."/>
            <person name="Hua S.X."/>
        </authorList>
    </citation>
    <scope>NUCLEOTIDE SEQUENCE [LARGE SCALE GENOMIC DNA]</scope>
    <source>
        <strain evidence="2 3">Marx 270</strain>
    </source>
</reference>
<reference evidence="3" key="2">
    <citation type="submission" date="2015-01" db="EMBL/GenBank/DDBJ databases">
        <title>Evolutionary Origins and Diversification of the Mycorrhizal Mutualists.</title>
        <authorList>
            <consortium name="DOE Joint Genome Institute"/>
            <consortium name="Mycorrhizal Genomics Consortium"/>
            <person name="Kohler A."/>
            <person name="Kuo A."/>
            <person name="Nagy L.G."/>
            <person name="Floudas D."/>
            <person name="Copeland A."/>
            <person name="Barry K.W."/>
            <person name="Cichocki N."/>
            <person name="Veneault-Fourrey C."/>
            <person name="LaButti K."/>
            <person name="Lindquist E.A."/>
            <person name="Lipzen A."/>
            <person name="Lundell T."/>
            <person name="Morin E."/>
            <person name="Murat C."/>
            <person name="Riley R."/>
            <person name="Ohm R."/>
            <person name="Sun H."/>
            <person name="Tunlid A."/>
            <person name="Henrissat B."/>
            <person name="Grigoriev I.V."/>
            <person name="Hibbett D.S."/>
            <person name="Martin F."/>
        </authorList>
    </citation>
    <scope>NUCLEOTIDE SEQUENCE [LARGE SCALE GENOMIC DNA]</scope>
    <source>
        <strain evidence="3">Marx 270</strain>
    </source>
</reference>
<dbReference type="AlphaFoldDB" id="A0A0C3NBC5"/>
<feature type="non-terminal residue" evidence="2">
    <location>
        <position position="126"/>
    </location>
</feature>
<accession>A0A0C3NBC5</accession>
<dbReference type="HOGENOM" id="CLU_2020758_0_0_1"/>
<sequence length="126" mass="14061">GLISDGFLDSLNLAVNAEFHFLTCQVCEMALRAGEVKGHLAKIHGRQATYSDMTLKLAMASLEVTEQLPTGITGPRTIVHGLKVIEAMACSHCDFLSRSAERLRKHHSRDHPMETRPKHWRACKVQ</sequence>